<dbReference type="SMART" id="SM00355">
    <property type="entry name" value="ZnF_C2H2"/>
    <property type="match status" value="3"/>
</dbReference>
<sequence>MSKLANGDCNNNETARCEALVFLYLLPKGSTLNNYPFPDAAKCQSDTNYFNYNDAALSMGLDSAQEQSLISNRPPSFAPLNMTMASSNYDAQIEKPDLPAVPIKLRCQFPDCSEDRVFPTEAALRKHQDKHTKPFNCSVPGCRHPQFSDKGGFDRHTREVHGNMAHYCPIPSCKRHTKGFPRKYNLFEHQKRCHPGQSLSSGLTSMRRSRSQDIFEGEDMNGARDGHQEPASPETMDIGDVTEAGSGKLHKRLRGLLETRTEIDKDIEALKRVLDFVDDS</sequence>
<gene>
    <name evidence="3" type="ORF">L207DRAFT_631880</name>
</gene>
<evidence type="ECO:0000313" key="3">
    <source>
        <dbReference type="EMBL" id="PMD42004.1"/>
    </source>
</evidence>
<dbReference type="InterPro" id="IPR059095">
    <property type="entry name" value="Znf_C2H2_17_2nd"/>
</dbReference>
<reference evidence="3 4" key="1">
    <citation type="submission" date="2016-04" db="EMBL/GenBank/DDBJ databases">
        <title>A degradative enzymes factory behind the ericoid mycorrhizal symbiosis.</title>
        <authorList>
            <consortium name="DOE Joint Genome Institute"/>
            <person name="Martino E."/>
            <person name="Morin E."/>
            <person name="Grelet G."/>
            <person name="Kuo A."/>
            <person name="Kohler A."/>
            <person name="Daghino S."/>
            <person name="Barry K."/>
            <person name="Choi C."/>
            <person name="Cichocki N."/>
            <person name="Clum A."/>
            <person name="Copeland A."/>
            <person name="Hainaut M."/>
            <person name="Haridas S."/>
            <person name="Labutti K."/>
            <person name="Lindquist E."/>
            <person name="Lipzen A."/>
            <person name="Khouja H.-R."/>
            <person name="Murat C."/>
            <person name="Ohm R."/>
            <person name="Olson A."/>
            <person name="Spatafora J."/>
            <person name="Veneault-Fourrey C."/>
            <person name="Henrissat B."/>
            <person name="Grigoriev I."/>
            <person name="Martin F."/>
            <person name="Perotto S."/>
        </authorList>
    </citation>
    <scope>NUCLEOTIDE SEQUENCE [LARGE SCALE GENOMIC DNA]</scope>
    <source>
        <strain evidence="3 4">F</strain>
    </source>
</reference>
<evidence type="ECO:0000256" key="1">
    <source>
        <dbReference type="SAM" id="MobiDB-lite"/>
    </source>
</evidence>
<proteinExistence type="predicted"/>
<feature type="region of interest" description="Disordered" evidence="1">
    <location>
        <begin position="217"/>
        <end position="242"/>
    </location>
</feature>
<evidence type="ECO:0000259" key="2">
    <source>
        <dbReference type="SMART" id="SM00355"/>
    </source>
</evidence>
<feature type="domain" description="C2H2-type" evidence="2">
    <location>
        <begin position="166"/>
        <end position="194"/>
    </location>
</feature>
<dbReference type="AlphaFoldDB" id="A0A2J6RU13"/>
<name>A0A2J6RU13_HYAVF</name>
<dbReference type="OrthoDB" id="5305647at2759"/>
<dbReference type="Proteomes" id="UP000235786">
    <property type="component" value="Unassembled WGS sequence"/>
</dbReference>
<dbReference type="InterPro" id="IPR059009">
    <property type="entry name" value="Znf_C2H2_17_1st"/>
</dbReference>
<dbReference type="Gene3D" id="3.30.160.60">
    <property type="entry name" value="Classic Zinc Finger"/>
    <property type="match status" value="1"/>
</dbReference>
<feature type="domain" description="C2H2-type" evidence="2">
    <location>
        <begin position="135"/>
        <end position="161"/>
    </location>
</feature>
<protein>
    <recommendedName>
        <fullName evidence="2">C2H2-type domain-containing protein</fullName>
    </recommendedName>
</protein>
<dbReference type="InterPro" id="IPR013087">
    <property type="entry name" value="Znf_C2H2_type"/>
</dbReference>
<dbReference type="Pfam" id="PF26177">
    <property type="entry name" value="zf_C2H2_17_1st"/>
    <property type="match status" value="1"/>
</dbReference>
<evidence type="ECO:0000313" key="4">
    <source>
        <dbReference type="Proteomes" id="UP000235786"/>
    </source>
</evidence>
<feature type="domain" description="C2H2-type" evidence="2">
    <location>
        <begin position="105"/>
        <end position="131"/>
    </location>
</feature>
<accession>A0A2J6RU13</accession>
<keyword evidence="4" id="KW-1185">Reference proteome</keyword>
<dbReference type="EMBL" id="KZ613943">
    <property type="protein sequence ID" value="PMD42004.1"/>
    <property type="molecule type" value="Genomic_DNA"/>
</dbReference>
<organism evidence="3 4">
    <name type="scientific">Hyaloscypha variabilis (strain UAMH 11265 / GT02V1 / F)</name>
    <name type="common">Meliniomyces variabilis</name>
    <dbReference type="NCBI Taxonomy" id="1149755"/>
    <lineage>
        <taxon>Eukaryota</taxon>
        <taxon>Fungi</taxon>
        <taxon>Dikarya</taxon>
        <taxon>Ascomycota</taxon>
        <taxon>Pezizomycotina</taxon>
        <taxon>Leotiomycetes</taxon>
        <taxon>Helotiales</taxon>
        <taxon>Hyaloscyphaceae</taxon>
        <taxon>Hyaloscypha</taxon>
        <taxon>Hyaloscypha variabilis</taxon>
    </lineage>
</organism>
<dbReference type="Pfam" id="PF26176">
    <property type="entry name" value="zf_C2H2_17_2"/>
    <property type="match status" value="1"/>
</dbReference>
<dbReference type="STRING" id="1149755.A0A2J6RU13"/>